<dbReference type="EMBL" id="ML122253">
    <property type="protein sequence ID" value="RPD65079.1"/>
    <property type="molecule type" value="Genomic_DNA"/>
</dbReference>
<feature type="transmembrane region" description="Helical" evidence="1">
    <location>
        <begin position="69"/>
        <end position="91"/>
    </location>
</feature>
<gene>
    <name evidence="2" type="ORF">L227DRAFT_278388</name>
</gene>
<name>A0A5C2SPQ2_9APHY</name>
<feature type="transmembrane region" description="Helical" evidence="1">
    <location>
        <begin position="144"/>
        <end position="167"/>
    </location>
</feature>
<evidence type="ECO:0000313" key="2">
    <source>
        <dbReference type="EMBL" id="RPD65079.1"/>
    </source>
</evidence>
<reference evidence="2" key="1">
    <citation type="journal article" date="2018" name="Genome Biol. Evol.">
        <title>Genomics and development of Lentinus tigrinus, a white-rot wood-decaying mushroom with dimorphic fruiting bodies.</title>
        <authorList>
            <person name="Wu B."/>
            <person name="Xu Z."/>
            <person name="Knudson A."/>
            <person name="Carlson A."/>
            <person name="Chen N."/>
            <person name="Kovaka S."/>
            <person name="LaButti K."/>
            <person name="Lipzen A."/>
            <person name="Pennachio C."/>
            <person name="Riley R."/>
            <person name="Schakwitz W."/>
            <person name="Umezawa K."/>
            <person name="Ohm R.A."/>
            <person name="Grigoriev I.V."/>
            <person name="Nagy L.G."/>
            <person name="Gibbons J."/>
            <person name="Hibbett D."/>
        </authorList>
    </citation>
    <scope>NUCLEOTIDE SEQUENCE [LARGE SCALE GENOMIC DNA]</scope>
    <source>
        <strain evidence="2">ALCF2SS1-6</strain>
    </source>
</reference>
<feature type="transmembrane region" description="Helical" evidence="1">
    <location>
        <begin position="263"/>
        <end position="284"/>
    </location>
</feature>
<dbReference type="OrthoDB" id="3232296at2759"/>
<protein>
    <recommendedName>
        <fullName evidence="4">G-protein coupled receptors family 1 profile domain-containing protein</fullName>
    </recommendedName>
</protein>
<dbReference type="STRING" id="1328759.A0A5C2SPQ2"/>
<organism evidence="2 3">
    <name type="scientific">Lentinus tigrinus ALCF2SS1-6</name>
    <dbReference type="NCBI Taxonomy" id="1328759"/>
    <lineage>
        <taxon>Eukaryota</taxon>
        <taxon>Fungi</taxon>
        <taxon>Dikarya</taxon>
        <taxon>Basidiomycota</taxon>
        <taxon>Agaricomycotina</taxon>
        <taxon>Agaricomycetes</taxon>
        <taxon>Polyporales</taxon>
        <taxon>Polyporaceae</taxon>
        <taxon>Lentinus</taxon>
    </lineage>
</organism>
<feature type="transmembrane region" description="Helical" evidence="1">
    <location>
        <begin position="235"/>
        <end position="257"/>
    </location>
</feature>
<evidence type="ECO:0000256" key="1">
    <source>
        <dbReference type="SAM" id="Phobius"/>
    </source>
</evidence>
<feature type="transmembrane region" description="Helical" evidence="1">
    <location>
        <begin position="103"/>
        <end position="123"/>
    </location>
</feature>
<keyword evidence="1" id="KW-1133">Transmembrane helix</keyword>
<keyword evidence="1" id="KW-0472">Membrane</keyword>
<feature type="transmembrane region" description="Helical" evidence="1">
    <location>
        <begin position="31"/>
        <end position="57"/>
    </location>
</feature>
<dbReference type="AlphaFoldDB" id="A0A5C2SPQ2"/>
<proteinExistence type="predicted"/>
<accession>A0A5C2SPQ2</accession>
<dbReference type="Proteomes" id="UP000313359">
    <property type="component" value="Unassembled WGS sequence"/>
</dbReference>
<sequence>MYLPDSVPVVRSDDDPAHHKMYSQLGVDASALINACFVLTTVGQFALLFLGATLLLSRRVHKRSAALKNLLVTTFLSTIPPYLLMYAGSIWDPRPPFRLCVTQAALVDATGVMFSIASLALVVDLMLEIRAFSLSNCAAHYRNMMLVTAPYTVFFAFSISALALGIIRPDIVRHMPDDLSCSLRNTPLSIAMQITIVLTLTAALCLEVYAIVDTLRARHDLTDLRRPSLLTVSQAVRIVGFTCLQVFLLIVSALDIYLDSPALHVASIIYQALIPLATFVIFGMTRDCINAWKALVTFAKHIRSRTTRSPVTHFHVEVTIEKEKWNGDSDPFARLPITPIRVPLDGLSDTCSIA</sequence>
<keyword evidence="3" id="KW-1185">Reference proteome</keyword>
<feature type="transmembrane region" description="Helical" evidence="1">
    <location>
        <begin position="187"/>
        <end position="212"/>
    </location>
</feature>
<evidence type="ECO:0000313" key="3">
    <source>
        <dbReference type="Proteomes" id="UP000313359"/>
    </source>
</evidence>
<evidence type="ECO:0008006" key="4">
    <source>
        <dbReference type="Google" id="ProtNLM"/>
    </source>
</evidence>
<keyword evidence="1" id="KW-0812">Transmembrane</keyword>